<protein>
    <submittedName>
        <fullName evidence="1">Uncharacterized protein</fullName>
    </submittedName>
</protein>
<proteinExistence type="predicted"/>
<name>A0A0E9PQ88_ANGAN</name>
<evidence type="ECO:0000313" key="1">
    <source>
        <dbReference type="EMBL" id="JAH06018.1"/>
    </source>
</evidence>
<dbReference type="EMBL" id="GBXM01102559">
    <property type="protein sequence ID" value="JAH06018.1"/>
    <property type="molecule type" value="Transcribed_RNA"/>
</dbReference>
<accession>A0A0E9PQ88</accession>
<dbReference type="AlphaFoldDB" id="A0A0E9PQ88"/>
<reference evidence="1" key="1">
    <citation type="submission" date="2014-11" db="EMBL/GenBank/DDBJ databases">
        <authorList>
            <person name="Amaro Gonzalez C."/>
        </authorList>
    </citation>
    <scope>NUCLEOTIDE SEQUENCE</scope>
</reference>
<sequence>MLQVRHCRCTLEQGIWSALVLCISSCINGCNVNSVCMPVMYYKIMYFT</sequence>
<organism evidence="1">
    <name type="scientific">Anguilla anguilla</name>
    <name type="common">European freshwater eel</name>
    <name type="synonym">Muraena anguilla</name>
    <dbReference type="NCBI Taxonomy" id="7936"/>
    <lineage>
        <taxon>Eukaryota</taxon>
        <taxon>Metazoa</taxon>
        <taxon>Chordata</taxon>
        <taxon>Craniata</taxon>
        <taxon>Vertebrata</taxon>
        <taxon>Euteleostomi</taxon>
        <taxon>Actinopterygii</taxon>
        <taxon>Neopterygii</taxon>
        <taxon>Teleostei</taxon>
        <taxon>Anguilliformes</taxon>
        <taxon>Anguillidae</taxon>
        <taxon>Anguilla</taxon>
    </lineage>
</organism>
<reference evidence="1" key="2">
    <citation type="journal article" date="2015" name="Fish Shellfish Immunol.">
        <title>Early steps in the European eel (Anguilla anguilla)-Vibrio vulnificus interaction in the gills: Role of the RtxA13 toxin.</title>
        <authorList>
            <person name="Callol A."/>
            <person name="Pajuelo D."/>
            <person name="Ebbesson L."/>
            <person name="Teles M."/>
            <person name="MacKenzie S."/>
            <person name="Amaro C."/>
        </authorList>
    </citation>
    <scope>NUCLEOTIDE SEQUENCE</scope>
</reference>